<organism evidence="2 3">
    <name type="scientific">Paractinoplanes ferrugineus</name>
    <dbReference type="NCBI Taxonomy" id="113564"/>
    <lineage>
        <taxon>Bacteria</taxon>
        <taxon>Bacillati</taxon>
        <taxon>Actinomycetota</taxon>
        <taxon>Actinomycetes</taxon>
        <taxon>Micromonosporales</taxon>
        <taxon>Micromonosporaceae</taxon>
        <taxon>Paractinoplanes</taxon>
    </lineage>
</organism>
<evidence type="ECO:0000256" key="1">
    <source>
        <dbReference type="SAM" id="MobiDB-lite"/>
    </source>
</evidence>
<keyword evidence="3" id="KW-1185">Reference proteome</keyword>
<accession>A0A919J4T2</accession>
<reference evidence="2" key="1">
    <citation type="submission" date="2021-01" db="EMBL/GenBank/DDBJ databases">
        <title>Whole genome shotgun sequence of Actinoplanes ferrugineus NBRC 15555.</title>
        <authorList>
            <person name="Komaki H."/>
            <person name="Tamura T."/>
        </authorList>
    </citation>
    <scope>NUCLEOTIDE SEQUENCE</scope>
    <source>
        <strain evidence="2">NBRC 15555</strain>
    </source>
</reference>
<name>A0A919J4T2_9ACTN</name>
<feature type="region of interest" description="Disordered" evidence="1">
    <location>
        <begin position="45"/>
        <end position="86"/>
    </location>
</feature>
<gene>
    <name evidence="2" type="ORF">Afe05nite_24360</name>
</gene>
<feature type="compositionally biased region" description="Gly residues" evidence="1">
    <location>
        <begin position="58"/>
        <end position="72"/>
    </location>
</feature>
<dbReference type="Proteomes" id="UP000598174">
    <property type="component" value="Unassembled WGS sequence"/>
</dbReference>
<evidence type="ECO:0000313" key="3">
    <source>
        <dbReference type="Proteomes" id="UP000598174"/>
    </source>
</evidence>
<dbReference type="EMBL" id="BOMM01000016">
    <property type="protein sequence ID" value="GIE10596.1"/>
    <property type="molecule type" value="Genomic_DNA"/>
</dbReference>
<proteinExistence type="predicted"/>
<sequence>MIGWPGTGLPDRLRTDDVDEDAFARGANAVTALLRVSVRRPVESIHPARDRAGAGARRCGGAGGHGARGTGLGEPPAWDADRSAGA</sequence>
<protein>
    <submittedName>
        <fullName evidence="2">Uncharacterized protein</fullName>
    </submittedName>
</protein>
<dbReference type="AlphaFoldDB" id="A0A919J4T2"/>
<evidence type="ECO:0000313" key="2">
    <source>
        <dbReference type="EMBL" id="GIE10596.1"/>
    </source>
</evidence>
<comment type="caution">
    <text evidence="2">The sequence shown here is derived from an EMBL/GenBank/DDBJ whole genome shotgun (WGS) entry which is preliminary data.</text>
</comment>